<evidence type="ECO:0000313" key="4">
    <source>
        <dbReference type="EMBL" id="KAJ4400427.1"/>
    </source>
</evidence>
<evidence type="ECO:0000313" key="5">
    <source>
        <dbReference type="Proteomes" id="UP001140510"/>
    </source>
</evidence>
<dbReference type="Gene3D" id="3.40.50.720">
    <property type="entry name" value="NAD(P)-binding Rossmann-like Domain"/>
    <property type="match status" value="1"/>
</dbReference>
<keyword evidence="5" id="KW-1185">Reference proteome</keyword>
<dbReference type="OrthoDB" id="3358371at2759"/>
<organism evidence="4 5">
    <name type="scientific">Didymella pomorum</name>
    <dbReference type="NCBI Taxonomy" id="749634"/>
    <lineage>
        <taxon>Eukaryota</taxon>
        <taxon>Fungi</taxon>
        <taxon>Dikarya</taxon>
        <taxon>Ascomycota</taxon>
        <taxon>Pezizomycotina</taxon>
        <taxon>Dothideomycetes</taxon>
        <taxon>Pleosporomycetidae</taxon>
        <taxon>Pleosporales</taxon>
        <taxon>Pleosporineae</taxon>
        <taxon>Didymellaceae</taxon>
        <taxon>Didymella</taxon>
    </lineage>
</organism>
<name>A0A9W8Z8G9_9PLEO</name>
<dbReference type="PANTHER" id="PTHR42748">
    <property type="entry name" value="NITROGEN METABOLITE REPRESSION PROTEIN NMRA FAMILY MEMBER"/>
    <property type="match status" value="1"/>
</dbReference>
<dbReference type="InterPro" id="IPR036291">
    <property type="entry name" value="NAD(P)-bd_dom_sf"/>
</dbReference>
<comment type="caution">
    <text evidence="4">The sequence shown here is derived from an EMBL/GenBank/DDBJ whole genome shotgun (WGS) entry which is preliminary data.</text>
</comment>
<dbReference type="PANTHER" id="PTHR42748:SF26">
    <property type="entry name" value="NMRA-LIKE DOMAIN-CONTAINING PROTEIN"/>
    <property type="match status" value="1"/>
</dbReference>
<proteinExistence type="inferred from homology"/>
<evidence type="ECO:0000256" key="2">
    <source>
        <dbReference type="ARBA" id="ARBA00022857"/>
    </source>
</evidence>
<comment type="similarity">
    <text evidence="1">Belongs to the NmrA-type oxidoreductase family.</text>
</comment>
<gene>
    <name evidence="4" type="ORF">N0V91_008681</name>
</gene>
<keyword evidence="2" id="KW-0521">NADP</keyword>
<accession>A0A9W8Z8G9</accession>
<sequence length="282" mass="31713">MAEGYLGSKTIVIFGITVVNIVFGDLDDSESLRRPVQDAAVVYGVTDFWQHLKDPQVQRQAAKSSEAINAVAFKREIAQGRALIDAVAATLPSLERFVFSTLSSARDASRGAIDSNFHFDSKAEMLKHLKGKYPELRKEKVRDGAYKLCMPMKEDAPLPFVEPNADTGPFVRTLLVLSPGTNLVGAGSLISWGEWCNIWGRVNGVECTFQRQDRRMIEDAAGVVGREIADMYRFFEEYGYCGVDEKNVVYPWDLPVKVKYTTMEEYIRSQDWSSVLHPEMRP</sequence>
<dbReference type="SUPFAM" id="SSF51735">
    <property type="entry name" value="NAD(P)-binding Rossmann-fold domains"/>
    <property type="match status" value="1"/>
</dbReference>
<dbReference type="AlphaFoldDB" id="A0A9W8Z8G9"/>
<dbReference type="EMBL" id="JAPEVA010000089">
    <property type="protein sequence ID" value="KAJ4400427.1"/>
    <property type="molecule type" value="Genomic_DNA"/>
</dbReference>
<dbReference type="InterPro" id="IPR051164">
    <property type="entry name" value="NmrA-like_oxidored"/>
</dbReference>
<feature type="domain" description="NmrA-like" evidence="3">
    <location>
        <begin position="128"/>
        <end position="267"/>
    </location>
</feature>
<dbReference type="InterPro" id="IPR008030">
    <property type="entry name" value="NmrA-like"/>
</dbReference>
<evidence type="ECO:0000259" key="3">
    <source>
        <dbReference type="Pfam" id="PF05368"/>
    </source>
</evidence>
<evidence type="ECO:0000256" key="1">
    <source>
        <dbReference type="ARBA" id="ARBA00006328"/>
    </source>
</evidence>
<protein>
    <recommendedName>
        <fullName evidence="3">NmrA-like domain-containing protein</fullName>
    </recommendedName>
</protein>
<dbReference type="Proteomes" id="UP001140510">
    <property type="component" value="Unassembled WGS sequence"/>
</dbReference>
<reference evidence="4" key="1">
    <citation type="submission" date="2022-10" db="EMBL/GenBank/DDBJ databases">
        <title>Tapping the CABI collections for fungal endophytes: first genome assemblies for Collariella, Neodidymelliopsis, Ascochyta clinopodiicola, Didymella pomorum, Didymosphaeria variabile, Neocosmospora piperis and Neocucurbitaria cava.</title>
        <authorList>
            <person name="Hill R."/>
        </authorList>
    </citation>
    <scope>NUCLEOTIDE SEQUENCE</scope>
    <source>
        <strain evidence="4">IMI 355091</strain>
    </source>
</reference>
<dbReference type="Pfam" id="PF05368">
    <property type="entry name" value="NmrA"/>
    <property type="match status" value="1"/>
</dbReference>
<dbReference type="GO" id="GO:0005634">
    <property type="term" value="C:nucleus"/>
    <property type="evidence" value="ECO:0007669"/>
    <property type="project" value="TreeGrafter"/>
</dbReference>